<dbReference type="SUPFAM" id="SSF47473">
    <property type="entry name" value="EF-hand"/>
    <property type="match status" value="1"/>
</dbReference>
<evidence type="ECO:0000256" key="10">
    <source>
        <dbReference type="SAM" id="SignalP"/>
    </source>
</evidence>
<dbReference type="AlphaFoldDB" id="A0A8C6WQ74"/>
<evidence type="ECO:0000256" key="1">
    <source>
        <dbReference type="ARBA" id="ARBA00004648"/>
    </source>
</evidence>
<evidence type="ECO:0000313" key="12">
    <source>
        <dbReference type="Ensembl" id="ENSNMLP00000023858.1"/>
    </source>
</evidence>
<keyword evidence="13" id="KW-1185">Reference proteome</keyword>
<feature type="signal peptide" evidence="10">
    <location>
        <begin position="1"/>
        <end position="25"/>
    </location>
</feature>
<dbReference type="Pfam" id="PF12260">
    <property type="entry name" value="PIP49_C"/>
    <property type="match status" value="1"/>
</dbReference>
<name>A0A8C6WQ74_9GOBI</name>
<dbReference type="PANTHER" id="PTHR21093">
    <property type="entry name" value="DIVERGENT PROTEIN KINASE DOMAIN 1C-RELATED"/>
    <property type="match status" value="1"/>
</dbReference>
<evidence type="ECO:0000256" key="4">
    <source>
        <dbReference type="ARBA" id="ARBA00022824"/>
    </source>
</evidence>
<keyword evidence="3 9" id="KW-0812">Transmembrane</keyword>
<protein>
    <submittedName>
        <fullName evidence="12">Divergent protein kinase domain 1B</fullName>
    </submittedName>
</protein>
<dbReference type="Proteomes" id="UP000694523">
    <property type="component" value="Unplaced"/>
</dbReference>
<accession>A0A8C6WQ74</accession>
<reference evidence="12" key="1">
    <citation type="submission" date="2025-08" db="UniProtKB">
        <authorList>
            <consortium name="Ensembl"/>
        </authorList>
    </citation>
    <scope>IDENTIFICATION</scope>
</reference>
<keyword evidence="6 9" id="KW-1133">Transmembrane helix</keyword>
<keyword evidence="8" id="KW-1015">Disulfide bond</keyword>
<reference evidence="12" key="2">
    <citation type="submission" date="2025-09" db="UniProtKB">
        <authorList>
            <consortium name="Ensembl"/>
        </authorList>
    </citation>
    <scope>IDENTIFICATION</scope>
</reference>
<dbReference type="Pfam" id="PF14875">
    <property type="entry name" value="PIP49_N"/>
    <property type="match status" value="1"/>
</dbReference>
<keyword evidence="10" id="KW-0732">Signal</keyword>
<evidence type="ECO:0000259" key="11">
    <source>
        <dbReference type="SMART" id="SM01299"/>
    </source>
</evidence>
<evidence type="ECO:0000256" key="6">
    <source>
        <dbReference type="ARBA" id="ARBA00022989"/>
    </source>
</evidence>
<sequence>MQSLIMPRAFRRLVHLVLFCPLTKGVQSRLPAIKVKYLLLAWLSILVTSWVLYMQYASYSELCRGNVCQMVICDHYKRGIISGSSCKALCDQKSLIMQRCMSTSSTHQVYSGLWKERSVIIKCGLEDPVSADGIPESGLRHELGLFDKPTRGTSMDEFKDMLHSFLKTNLGEPSSLNTLVERVITLADINQDGKVSLAEAKSIWALLQINEFLLMVVLQEKEHTPKLLGFCGDLYVTERVGHSSLYRLDVPHYLQALVPETLISGLNHWLAPAWPRRARITIGLLEFVEEVFHGSYGSFLICDASPHHVGYNVKYDCKMANLRSVASEAVVRGYLKGRHCETNADCTYGHDCTAICDRLVKQCNTEVVQPNLAKVCVLLQDFLLFGAPSDVRGDLEKQLRTCVTLSGLASQMEVHHSLVLNNLKTLLWKKISNTQYS</sequence>
<keyword evidence="7 9" id="KW-0472">Membrane</keyword>
<evidence type="ECO:0000256" key="2">
    <source>
        <dbReference type="ARBA" id="ARBA00006338"/>
    </source>
</evidence>
<evidence type="ECO:0000256" key="5">
    <source>
        <dbReference type="ARBA" id="ARBA00022968"/>
    </source>
</evidence>
<evidence type="ECO:0000313" key="13">
    <source>
        <dbReference type="Proteomes" id="UP000694523"/>
    </source>
</evidence>
<dbReference type="InterPro" id="IPR029244">
    <property type="entry name" value="FAM69_N"/>
</dbReference>
<feature type="transmembrane region" description="Helical" evidence="9">
    <location>
        <begin position="35"/>
        <end position="54"/>
    </location>
</feature>
<dbReference type="Ensembl" id="ENSNMLT00000026695.1">
    <property type="protein sequence ID" value="ENSNMLP00000023858.1"/>
    <property type="gene ID" value="ENSNMLG00000015346.1"/>
</dbReference>
<dbReference type="PANTHER" id="PTHR21093:SF3">
    <property type="entry name" value="DIVERGENT PROTEIN KINASE DOMAIN 1B"/>
    <property type="match status" value="1"/>
</dbReference>
<evidence type="ECO:0000256" key="9">
    <source>
        <dbReference type="SAM" id="Phobius"/>
    </source>
</evidence>
<dbReference type="SMART" id="SM01299">
    <property type="entry name" value="PIP49_N"/>
    <property type="match status" value="1"/>
</dbReference>
<keyword evidence="5" id="KW-0735">Signal-anchor</keyword>
<feature type="domain" description="FAM69 N-terminal" evidence="11">
    <location>
        <begin position="28"/>
        <end position="186"/>
    </location>
</feature>
<evidence type="ECO:0000256" key="3">
    <source>
        <dbReference type="ARBA" id="ARBA00022692"/>
    </source>
</evidence>
<proteinExistence type="inferred from homology"/>
<evidence type="ECO:0000256" key="8">
    <source>
        <dbReference type="ARBA" id="ARBA00023157"/>
    </source>
</evidence>
<dbReference type="GO" id="GO:0005789">
    <property type="term" value="C:endoplasmic reticulum membrane"/>
    <property type="evidence" value="ECO:0007669"/>
    <property type="project" value="UniProtKB-SubCell"/>
</dbReference>
<keyword evidence="4" id="KW-0256">Endoplasmic reticulum</keyword>
<organism evidence="12 13">
    <name type="scientific">Neogobius melanostomus</name>
    <name type="common">round goby</name>
    <dbReference type="NCBI Taxonomy" id="47308"/>
    <lineage>
        <taxon>Eukaryota</taxon>
        <taxon>Metazoa</taxon>
        <taxon>Chordata</taxon>
        <taxon>Craniata</taxon>
        <taxon>Vertebrata</taxon>
        <taxon>Euteleostomi</taxon>
        <taxon>Actinopterygii</taxon>
        <taxon>Neopterygii</taxon>
        <taxon>Teleostei</taxon>
        <taxon>Neoteleostei</taxon>
        <taxon>Acanthomorphata</taxon>
        <taxon>Gobiaria</taxon>
        <taxon>Gobiiformes</taxon>
        <taxon>Gobioidei</taxon>
        <taxon>Gobiidae</taxon>
        <taxon>Benthophilinae</taxon>
        <taxon>Neogobiini</taxon>
        <taxon>Neogobius</taxon>
    </lineage>
</organism>
<feature type="chain" id="PRO_5034044725" evidence="10">
    <location>
        <begin position="26"/>
        <end position="437"/>
    </location>
</feature>
<dbReference type="Gene3D" id="1.10.238.10">
    <property type="entry name" value="EF-hand"/>
    <property type="match status" value="1"/>
</dbReference>
<dbReference type="InterPro" id="IPR022049">
    <property type="entry name" value="FAM69_kinase_dom"/>
</dbReference>
<comment type="similarity">
    <text evidence="2">Belongs to the DIPK family.</text>
</comment>
<evidence type="ECO:0000256" key="7">
    <source>
        <dbReference type="ARBA" id="ARBA00023136"/>
    </source>
</evidence>
<comment type="subcellular location">
    <subcellularLocation>
        <location evidence="1">Endoplasmic reticulum membrane</location>
        <topology evidence="1">Single-pass type II membrane protein</topology>
    </subcellularLocation>
</comment>
<dbReference type="InterPro" id="IPR011992">
    <property type="entry name" value="EF-hand-dom_pair"/>
</dbReference>